<name>A0A221W7W1_9PSEU</name>
<accession>A0A221W7W1</accession>
<evidence type="ECO:0000313" key="3">
    <source>
        <dbReference type="Proteomes" id="UP000204221"/>
    </source>
</evidence>
<dbReference type="Proteomes" id="UP000204221">
    <property type="component" value="Chromosome"/>
</dbReference>
<gene>
    <name evidence="2" type="ORF">AHOG_20880</name>
</gene>
<reference evidence="2 3" key="1">
    <citation type="submission" date="2017-07" db="EMBL/GenBank/DDBJ databases">
        <title>Complete genome sequence of Actinoalloteichus hoggarensis DSM 45943, type strain of Actinoalloteichus hoggarensis.</title>
        <authorList>
            <person name="Ruckert C."/>
            <person name="Nouioui I."/>
            <person name="Willmese J."/>
            <person name="van Wezel G."/>
            <person name="Klenk H.-P."/>
            <person name="Kalinowski J."/>
            <person name="Zotchev S.B."/>
        </authorList>
    </citation>
    <scope>NUCLEOTIDE SEQUENCE [LARGE SCALE GENOMIC DNA]</scope>
    <source>
        <strain evidence="2 3">DSM 45943</strain>
    </source>
</reference>
<proteinExistence type="predicted"/>
<evidence type="ECO:0000313" key="2">
    <source>
        <dbReference type="EMBL" id="ASO21793.1"/>
    </source>
</evidence>
<dbReference type="EMBL" id="CP022521">
    <property type="protein sequence ID" value="ASO21793.1"/>
    <property type="molecule type" value="Genomic_DNA"/>
</dbReference>
<dbReference type="KEGG" id="ahg:AHOG_20880"/>
<sequence length="75" mass="7746">MFTPTPLAVVGRPRAPGPGTAAVLGPGRSDALRFVLCACQTTGVAARLDPCRADDVGESQRRAPPRATSPTDSTR</sequence>
<protein>
    <submittedName>
        <fullName evidence="2">Uncharacterized protein</fullName>
    </submittedName>
</protein>
<keyword evidence="3" id="KW-1185">Reference proteome</keyword>
<organism evidence="2 3">
    <name type="scientific">Actinoalloteichus hoggarensis</name>
    <dbReference type="NCBI Taxonomy" id="1470176"/>
    <lineage>
        <taxon>Bacteria</taxon>
        <taxon>Bacillati</taxon>
        <taxon>Actinomycetota</taxon>
        <taxon>Actinomycetes</taxon>
        <taxon>Pseudonocardiales</taxon>
        <taxon>Pseudonocardiaceae</taxon>
        <taxon>Actinoalloteichus</taxon>
    </lineage>
</organism>
<feature type="region of interest" description="Disordered" evidence="1">
    <location>
        <begin position="52"/>
        <end position="75"/>
    </location>
</feature>
<dbReference type="AlphaFoldDB" id="A0A221W7W1"/>
<feature type="compositionally biased region" description="Basic and acidic residues" evidence="1">
    <location>
        <begin position="52"/>
        <end position="61"/>
    </location>
</feature>
<evidence type="ECO:0000256" key="1">
    <source>
        <dbReference type="SAM" id="MobiDB-lite"/>
    </source>
</evidence>